<reference evidence="1" key="1">
    <citation type="submission" date="2023-05" db="EMBL/GenBank/DDBJ databases">
        <authorList>
            <person name="Zhang X."/>
        </authorList>
    </citation>
    <scope>NUCLEOTIDE SEQUENCE</scope>
    <source>
        <strain evidence="1">BD1B2-1</strain>
    </source>
</reference>
<comment type="caution">
    <text evidence="1">The sequence shown here is derived from an EMBL/GenBank/DDBJ whole genome shotgun (WGS) entry which is preliminary data.</text>
</comment>
<dbReference type="Proteomes" id="UP001232063">
    <property type="component" value="Unassembled WGS sequence"/>
</dbReference>
<dbReference type="AlphaFoldDB" id="A0AAE3QZU2"/>
<sequence length="137" mass="15162">MKTMKTFLKRGKGILVGLTLTTVIAVSGYAQTMASGNKSETLAAPKALEAVVYQIPETTKFKVHFLNNSGRKVTVQLRDAQNQLVYSEVVSGKNYIRKFDLNNLIDGAYRFEISNGNQYIVKEVALQTVSARSVQVE</sequence>
<protein>
    <recommendedName>
        <fullName evidence="3">Secretion system C-terminal sorting domain-containing protein</fullName>
    </recommendedName>
</protein>
<evidence type="ECO:0000313" key="2">
    <source>
        <dbReference type="Proteomes" id="UP001232063"/>
    </source>
</evidence>
<evidence type="ECO:0000313" key="1">
    <source>
        <dbReference type="EMBL" id="MDJ1500525.1"/>
    </source>
</evidence>
<gene>
    <name evidence="1" type="ORF">QNI22_07710</name>
</gene>
<evidence type="ECO:0008006" key="3">
    <source>
        <dbReference type="Google" id="ProtNLM"/>
    </source>
</evidence>
<proteinExistence type="predicted"/>
<dbReference type="EMBL" id="JASJOU010000002">
    <property type="protein sequence ID" value="MDJ1500525.1"/>
    <property type="molecule type" value="Genomic_DNA"/>
</dbReference>
<keyword evidence="2" id="KW-1185">Reference proteome</keyword>
<organism evidence="1 2">
    <name type="scientific">Xanthocytophaga agilis</name>
    <dbReference type="NCBI Taxonomy" id="3048010"/>
    <lineage>
        <taxon>Bacteria</taxon>
        <taxon>Pseudomonadati</taxon>
        <taxon>Bacteroidota</taxon>
        <taxon>Cytophagia</taxon>
        <taxon>Cytophagales</taxon>
        <taxon>Rhodocytophagaceae</taxon>
        <taxon>Xanthocytophaga</taxon>
    </lineage>
</organism>
<name>A0AAE3QZU2_9BACT</name>
<accession>A0AAE3QZU2</accession>